<keyword evidence="1" id="KW-0479">Metal-binding</keyword>
<dbReference type="GO" id="GO:0061599">
    <property type="term" value="F:molybdopterin molybdotransferase activity"/>
    <property type="evidence" value="ECO:0007669"/>
    <property type="project" value="UniProtKB-UniRule"/>
</dbReference>
<sequence length="347" mass="36923">MSANGNELSAGRETVMREVPVTHAIGMRLAHDLTQIVPGKFKGRKYKRGHLITEADIPGLLDIGKEHIYTLEIGDNDLHEDDAAGQLASALLGDGLTLTEPHEGKVTLRSERLGLAVIPPALVEAINEIGDIALATVKRHALVSIGQPVAATRAIPLVLPKAKVEAALAQIEAYRAANGGEAPIQVRPLNKLRIGLLTTGGEVFSGRIEDKFGPAVRAKLEALGSEVGEQRFSPDDRQTIVNHIRSLYDKGYDMIVVTGGMSVDPDDRTPGAIKEAGADIVSYGTPMLPGSMLLMGYLNGIPIMGLPGCVMHDPYTSFDVLLPRILAGDIITRADIVSMGYGGLYGC</sequence>
<keyword evidence="1" id="KW-0460">Magnesium</keyword>
<keyword evidence="1" id="KW-0808">Transferase</keyword>
<comment type="function">
    <text evidence="1">Catalyzes the insertion of molybdate into adenylated molybdopterin with the concomitant release of AMP.</text>
</comment>
<gene>
    <name evidence="3" type="ORF">PaecuDRAFT_1484</name>
</gene>
<dbReference type="Gene3D" id="3.40.980.10">
    <property type="entry name" value="MoaB/Mog-like domain"/>
    <property type="match status" value="1"/>
</dbReference>
<reference evidence="3 4" key="1">
    <citation type="submission" date="2010-07" db="EMBL/GenBank/DDBJ databases">
        <title>The draft genome of Paenibacillus curdlanolyticus YK9.</title>
        <authorList>
            <consortium name="US DOE Joint Genome Institute (JGI-PGF)"/>
            <person name="Lucas S."/>
            <person name="Copeland A."/>
            <person name="Lapidus A."/>
            <person name="Cheng J.-F."/>
            <person name="Bruce D."/>
            <person name="Goodwin L."/>
            <person name="Pitluck S."/>
            <person name="Land M.L."/>
            <person name="Hauser L."/>
            <person name="Chang Y.-J."/>
            <person name="Jeffries C."/>
            <person name="Anderson I.J."/>
            <person name="Johnson E."/>
            <person name="Loganathan U."/>
            <person name="Mulhopadhyay B."/>
            <person name="Kyrpides N."/>
            <person name="Woyke T.J."/>
        </authorList>
    </citation>
    <scope>NUCLEOTIDE SEQUENCE [LARGE SCALE GENOMIC DNA]</scope>
    <source>
        <strain evidence="3 4">YK9</strain>
    </source>
</reference>
<dbReference type="SUPFAM" id="SSF53218">
    <property type="entry name" value="Molybdenum cofactor biosynthesis proteins"/>
    <property type="match status" value="1"/>
</dbReference>
<dbReference type="CDD" id="cd03522">
    <property type="entry name" value="MoeA_like"/>
    <property type="match status" value="1"/>
</dbReference>
<accession>E0I760</accession>
<dbReference type="OrthoDB" id="9767940at2"/>
<dbReference type="InterPro" id="IPR036425">
    <property type="entry name" value="MoaB/Mog-like_dom_sf"/>
</dbReference>
<protein>
    <recommendedName>
        <fullName evidence="1">Molybdopterin molybdenumtransferase</fullName>
        <ecNumber evidence="1">2.10.1.1</ecNumber>
    </recommendedName>
</protein>
<dbReference type="InterPro" id="IPR001453">
    <property type="entry name" value="MoaB/Mog_dom"/>
</dbReference>
<dbReference type="AlphaFoldDB" id="E0I760"/>
<dbReference type="SMART" id="SM00852">
    <property type="entry name" value="MoCF_biosynth"/>
    <property type="match status" value="1"/>
</dbReference>
<keyword evidence="1" id="KW-0501">Molybdenum cofactor biosynthesis</keyword>
<comment type="catalytic activity">
    <reaction evidence="1">
        <text>adenylyl-molybdopterin + molybdate = Mo-molybdopterin + AMP + H(+)</text>
        <dbReference type="Rhea" id="RHEA:35047"/>
        <dbReference type="ChEBI" id="CHEBI:15378"/>
        <dbReference type="ChEBI" id="CHEBI:36264"/>
        <dbReference type="ChEBI" id="CHEBI:62727"/>
        <dbReference type="ChEBI" id="CHEBI:71302"/>
        <dbReference type="ChEBI" id="CHEBI:456215"/>
    </reaction>
</comment>
<name>E0I760_9BACL</name>
<dbReference type="Pfam" id="PF00994">
    <property type="entry name" value="MoCF_biosynth"/>
    <property type="match status" value="1"/>
</dbReference>
<comment type="pathway">
    <text evidence="1">Cofactor biosynthesis; molybdopterin biosynthesis.</text>
</comment>
<dbReference type="PANTHER" id="PTHR10192">
    <property type="entry name" value="MOLYBDOPTERIN BIOSYNTHESIS PROTEIN"/>
    <property type="match status" value="1"/>
</dbReference>
<organism evidence="3 4">
    <name type="scientific">Paenibacillus curdlanolyticus YK9</name>
    <dbReference type="NCBI Taxonomy" id="717606"/>
    <lineage>
        <taxon>Bacteria</taxon>
        <taxon>Bacillati</taxon>
        <taxon>Bacillota</taxon>
        <taxon>Bacilli</taxon>
        <taxon>Bacillales</taxon>
        <taxon>Paenibacillaceae</taxon>
        <taxon>Paenibacillus</taxon>
    </lineage>
</organism>
<evidence type="ECO:0000313" key="4">
    <source>
        <dbReference type="Proteomes" id="UP000005387"/>
    </source>
</evidence>
<dbReference type="RefSeq" id="WP_006037495.1">
    <property type="nucleotide sequence ID" value="NZ_AEDD01000003.1"/>
</dbReference>
<dbReference type="EC" id="2.10.1.1" evidence="1"/>
<dbReference type="EMBL" id="AEDD01000003">
    <property type="protein sequence ID" value="EFM11876.1"/>
    <property type="molecule type" value="Genomic_DNA"/>
</dbReference>
<dbReference type="GO" id="GO:0006777">
    <property type="term" value="P:Mo-molybdopterin cofactor biosynthetic process"/>
    <property type="evidence" value="ECO:0007669"/>
    <property type="project" value="UniProtKB-UniRule"/>
</dbReference>
<dbReference type="InterPro" id="IPR038987">
    <property type="entry name" value="MoeA-like"/>
</dbReference>
<keyword evidence="4" id="KW-1185">Reference proteome</keyword>
<dbReference type="eggNOG" id="COG0303">
    <property type="taxonomic scope" value="Bacteria"/>
</dbReference>
<dbReference type="GO" id="GO:0005829">
    <property type="term" value="C:cytosol"/>
    <property type="evidence" value="ECO:0007669"/>
    <property type="project" value="TreeGrafter"/>
</dbReference>
<evidence type="ECO:0000259" key="2">
    <source>
        <dbReference type="SMART" id="SM00852"/>
    </source>
</evidence>
<dbReference type="PANTHER" id="PTHR10192:SF28">
    <property type="entry name" value="MOLYBDOPTERIN MOLYBDENUMTRANSFERASE"/>
    <property type="match status" value="1"/>
</dbReference>
<evidence type="ECO:0000313" key="3">
    <source>
        <dbReference type="EMBL" id="EFM11876.1"/>
    </source>
</evidence>
<dbReference type="Proteomes" id="UP000005387">
    <property type="component" value="Unassembled WGS sequence"/>
</dbReference>
<proteinExistence type="inferred from homology"/>
<evidence type="ECO:0000256" key="1">
    <source>
        <dbReference type="RuleBase" id="RU365090"/>
    </source>
</evidence>
<comment type="similarity">
    <text evidence="1">Belongs to the MoeA family.</text>
</comment>
<dbReference type="UniPathway" id="UPA00344"/>
<feature type="domain" description="MoaB/Mog" evidence="2">
    <location>
        <begin position="195"/>
        <end position="327"/>
    </location>
</feature>
<keyword evidence="1" id="KW-0500">Molybdenum</keyword>
<dbReference type="GO" id="GO:0046872">
    <property type="term" value="F:metal ion binding"/>
    <property type="evidence" value="ECO:0007669"/>
    <property type="project" value="UniProtKB-UniRule"/>
</dbReference>
<dbReference type="STRING" id="717606.PaecuDRAFT_1484"/>
<comment type="cofactor">
    <cofactor evidence="1">
        <name>Mg(2+)</name>
        <dbReference type="ChEBI" id="CHEBI:18420"/>
    </cofactor>
</comment>